<feature type="region of interest" description="Disordered" evidence="1">
    <location>
        <begin position="53"/>
        <end position="103"/>
    </location>
</feature>
<evidence type="ECO:0000256" key="1">
    <source>
        <dbReference type="SAM" id="MobiDB-lite"/>
    </source>
</evidence>
<gene>
    <name evidence="2" type="ORF">SAMN04489714_1803</name>
</gene>
<organism evidence="2 3">
    <name type="scientific">Schaalia radingae</name>
    <dbReference type="NCBI Taxonomy" id="131110"/>
    <lineage>
        <taxon>Bacteria</taxon>
        <taxon>Bacillati</taxon>
        <taxon>Actinomycetota</taxon>
        <taxon>Actinomycetes</taxon>
        <taxon>Actinomycetales</taxon>
        <taxon>Actinomycetaceae</taxon>
        <taxon>Schaalia</taxon>
    </lineage>
</organism>
<evidence type="ECO:0000313" key="3">
    <source>
        <dbReference type="Proteomes" id="UP000198976"/>
    </source>
</evidence>
<feature type="compositionally biased region" description="Low complexity" evidence="1">
    <location>
        <begin position="288"/>
        <end position="306"/>
    </location>
</feature>
<protein>
    <recommendedName>
        <fullName evidence="4">Extracellular solute-binding protein</fullName>
    </recommendedName>
</protein>
<feature type="compositionally biased region" description="Low complexity" evidence="1">
    <location>
        <begin position="321"/>
        <end position="337"/>
    </location>
</feature>
<evidence type="ECO:0000313" key="2">
    <source>
        <dbReference type="EMBL" id="SDU04193.1"/>
    </source>
</evidence>
<dbReference type="Proteomes" id="UP000198976">
    <property type="component" value="Chromosome I"/>
</dbReference>
<feature type="compositionally biased region" description="Low complexity" evidence="1">
    <location>
        <begin position="88"/>
        <end position="99"/>
    </location>
</feature>
<accession>A0ABY0VAQ8</accession>
<sequence>MNTAPQGRFSTARRHPSARRPMYLGAAACVSVALALSACTASVDPTAVTDPFASSQSVGLADGASPSSMSGAAGDTSQSADSLRQSWPEGAPGPDEGPAVTRGTGTVRIGVVADSKVSLPPRLLEEFTERSGFKAEILPISRSGEAGSLLSAIDEGTPDVLMGLDPADLADLGLKDATVYGRDDVCAAVDRLFIEANRGKAAASFDELIDDAHAVLFTVPGPVTSAAGRAFMLATASVKGDKAPTWWKDAAKRGVRIDKGSGATSSWSALDHGAPVSADTQGASGQRATGDSATGDGAAEDSSAGTQSARGQAAGSQGEQPASSQSNPAASSRSNQAASSTAAPSYYSVVAASDLAHAPLLLNTGVESYGALIGGTCVKRSVFVASWPGDEATTGAQATADTVPTASSLPTAGAQAWIDFVQGAMAQRIMALDAVAWPAAWPGDQAAALASDSVLSWVAAPVDSALELSEEQWSASSTLQPKWAGAFDS</sequence>
<name>A0ABY0VAQ8_9ACTO</name>
<reference evidence="2 3" key="1">
    <citation type="submission" date="2016-10" db="EMBL/GenBank/DDBJ databases">
        <authorList>
            <person name="Varghese N."/>
            <person name="Submissions S."/>
        </authorList>
    </citation>
    <scope>NUCLEOTIDE SEQUENCE [LARGE SCALE GENOMIC DNA]</scope>
    <source>
        <strain evidence="2 3">DSM 9169</strain>
    </source>
</reference>
<feature type="compositionally biased region" description="Polar residues" evidence="1">
    <location>
        <begin position="278"/>
        <end position="287"/>
    </location>
</feature>
<feature type="compositionally biased region" description="Polar residues" evidence="1">
    <location>
        <begin position="307"/>
        <end position="320"/>
    </location>
</feature>
<feature type="region of interest" description="Disordered" evidence="1">
    <location>
        <begin position="261"/>
        <end position="337"/>
    </location>
</feature>
<feature type="compositionally biased region" description="Low complexity" evidence="1">
    <location>
        <begin position="61"/>
        <end position="74"/>
    </location>
</feature>
<dbReference type="EMBL" id="LT629792">
    <property type="protein sequence ID" value="SDU04193.1"/>
    <property type="molecule type" value="Genomic_DNA"/>
</dbReference>
<proteinExistence type="predicted"/>
<keyword evidence="3" id="KW-1185">Reference proteome</keyword>
<dbReference type="Gene3D" id="3.40.190.10">
    <property type="entry name" value="Periplasmic binding protein-like II"/>
    <property type="match status" value="1"/>
</dbReference>
<feature type="compositionally biased region" description="Polar residues" evidence="1">
    <location>
        <begin position="75"/>
        <end position="85"/>
    </location>
</feature>
<dbReference type="SUPFAM" id="SSF53850">
    <property type="entry name" value="Periplasmic binding protein-like II"/>
    <property type="match status" value="1"/>
</dbReference>
<evidence type="ECO:0008006" key="4">
    <source>
        <dbReference type="Google" id="ProtNLM"/>
    </source>
</evidence>
<dbReference type="RefSeq" id="WP_092648842.1">
    <property type="nucleotide sequence ID" value="NZ_LT629792.1"/>
</dbReference>